<dbReference type="OMA" id="KYIDQED"/>
<accession>A7RI76</accession>
<keyword evidence="3" id="KW-1185">Reference proteome</keyword>
<feature type="region of interest" description="Disordered" evidence="1">
    <location>
        <begin position="229"/>
        <end position="248"/>
    </location>
</feature>
<evidence type="ECO:0000256" key="1">
    <source>
        <dbReference type="SAM" id="MobiDB-lite"/>
    </source>
</evidence>
<feature type="region of interest" description="Disordered" evidence="1">
    <location>
        <begin position="201"/>
        <end position="222"/>
    </location>
</feature>
<feature type="region of interest" description="Disordered" evidence="1">
    <location>
        <begin position="872"/>
        <end position="937"/>
    </location>
</feature>
<evidence type="ECO:0000313" key="2">
    <source>
        <dbReference type="EMBL" id="EDO48653.1"/>
    </source>
</evidence>
<evidence type="ECO:0000313" key="3">
    <source>
        <dbReference type="Proteomes" id="UP000001593"/>
    </source>
</evidence>
<dbReference type="InParanoid" id="A7RI76"/>
<name>A7RI76_NEMVE</name>
<sequence>MDLETEEASGDRTEEGLSETIEGNIEYSSRGVADNESDSSDGETGKIGIDELPRTGIAKLAKQMFESQAPYEVETEKTPDLMMVSEGLTREGKERFEKGEAYTPAHRVHREVEDLPEKGTASSARAAFVSSTTRQEFTHHMDDDLPDIQGGVAAVVRGKFESGQASNVEVAREGDEEDYRPAKGTALSTRAKFEQGEVYNASTYRREEDEALPEKGLASKTKQMFLSGAASNTMASEEEVEDPKPEIGTASKIKSMFEKGEIPKAEAVHVGEVDELEEVVSTGIAVQLRTQFQKGDISNAEKREKRLSYNPEKGTINETRSIFKDPPHLPVQKEQNDVDNLPSKGVTHDYRWKFETGTVTNAEGSVVDRDEALPTTGTARAQMAAFQAAAERTEYQKTCNIEEEMQMYKTAKGQEPDDEVDNWEYKQTRIAADELPARGVAAQTRAMIESGSYETHMHRTLDDEELLVTPGSARAQREQIERGEYISKPKRLIDEEELPAGVAKEHLTHFERGDYIQAPKKVIDEEDFQAVSGLAKEHLTHFERGDHIHAPKKAIEDENLNFTPGIAREQQGHFERGDYIQAPKKAIDEEDLSFSQGLAREQQQQFEREAYVQAPKKTIDEEDLNFSKGLAREQQQHFERGEYEASPPKKTIDEEELSFPTAGQVSAPTRRLVDEEELSQIRGVTRMQSSRIERGELQHAPSRIIDDEEIVVAPGAAQRQKWLIEQGAYTREVPKYIDQEDFSSSKTARGEDPLAPPEVHAPVHSGSFLYKSYEHLVFACSITLSQRMGMRSTGQVSAPTRRLVDEEELSQIRGVTRMQSSRIERGELQHAPSRIIDDEEIVIAPGAAQRQKWLIEQGAYTREVPKYIDQEDFSSSKTARGEDPLAPPEVHAPVHSGRAHSESAPAQYVNGDTNNNPPKKTAKATMSIKIASRKTSH</sequence>
<feature type="region of interest" description="Disordered" evidence="1">
    <location>
        <begin position="318"/>
        <end position="344"/>
    </location>
</feature>
<dbReference type="Proteomes" id="UP000001593">
    <property type="component" value="Unassembled WGS sequence"/>
</dbReference>
<dbReference type="HOGENOM" id="CLU_312923_0_0_1"/>
<protein>
    <submittedName>
        <fullName evidence="2">Uncharacterized protein</fullName>
    </submittedName>
</protein>
<organism evidence="2 3">
    <name type="scientific">Nematostella vectensis</name>
    <name type="common">Starlet sea anemone</name>
    <dbReference type="NCBI Taxonomy" id="45351"/>
    <lineage>
        <taxon>Eukaryota</taxon>
        <taxon>Metazoa</taxon>
        <taxon>Cnidaria</taxon>
        <taxon>Anthozoa</taxon>
        <taxon>Hexacorallia</taxon>
        <taxon>Actiniaria</taxon>
        <taxon>Edwardsiidae</taxon>
        <taxon>Nematostella</taxon>
    </lineage>
</organism>
<dbReference type="EMBL" id="DS469512">
    <property type="protein sequence ID" value="EDO48653.1"/>
    <property type="molecule type" value="Genomic_DNA"/>
</dbReference>
<proteinExistence type="predicted"/>
<feature type="region of interest" description="Disordered" evidence="1">
    <location>
        <begin position="1"/>
        <end position="53"/>
    </location>
</feature>
<gene>
    <name evidence="2" type="ORF">NEMVEDRAFT_v1g197490</name>
</gene>
<dbReference type="AlphaFoldDB" id="A7RI76"/>
<feature type="region of interest" description="Disordered" evidence="1">
    <location>
        <begin position="166"/>
        <end position="186"/>
    </location>
</feature>
<reference evidence="2 3" key="1">
    <citation type="journal article" date="2007" name="Science">
        <title>Sea anemone genome reveals ancestral eumetazoan gene repertoire and genomic organization.</title>
        <authorList>
            <person name="Putnam N.H."/>
            <person name="Srivastava M."/>
            <person name="Hellsten U."/>
            <person name="Dirks B."/>
            <person name="Chapman J."/>
            <person name="Salamov A."/>
            <person name="Terry A."/>
            <person name="Shapiro H."/>
            <person name="Lindquist E."/>
            <person name="Kapitonov V.V."/>
            <person name="Jurka J."/>
            <person name="Genikhovich G."/>
            <person name="Grigoriev I.V."/>
            <person name="Lucas S.M."/>
            <person name="Steele R.E."/>
            <person name="Finnerty J.R."/>
            <person name="Technau U."/>
            <person name="Martindale M.Q."/>
            <person name="Rokhsar D.S."/>
        </authorList>
    </citation>
    <scope>NUCLEOTIDE SEQUENCE [LARGE SCALE GENOMIC DNA]</scope>
    <source>
        <strain evidence="3">CH2 X CH6</strain>
    </source>
</reference>